<dbReference type="GO" id="GO:0006355">
    <property type="term" value="P:regulation of DNA-templated transcription"/>
    <property type="evidence" value="ECO:0007669"/>
    <property type="project" value="InterPro"/>
</dbReference>
<reference evidence="12 13" key="1">
    <citation type="journal article" date="2020" name="Nat. Commun.">
        <title>Genome of Tripterygium wilfordii and identification of cytochrome P450 involved in triptolide biosynthesis.</title>
        <authorList>
            <person name="Tu L."/>
            <person name="Su P."/>
            <person name="Zhang Z."/>
            <person name="Gao L."/>
            <person name="Wang J."/>
            <person name="Hu T."/>
            <person name="Zhou J."/>
            <person name="Zhang Y."/>
            <person name="Zhao Y."/>
            <person name="Liu Y."/>
            <person name="Song Y."/>
            <person name="Tong Y."/>
            <person name="Lu Y."/>
            <person name="Yang J."/>
            <person name="Xu C."/>
            <person name="Jia M."/>
            <person name="Peters R.J."/>
            <person name="Huang L."/>
            <person name="Gao W."/>
        </authorList>
    </citation>
    <scope>NUCLEOTIDE SEQUENCE [LARGE SCALE GENOMIC DNA]</scope>
    <source>
        <strain evidence="13">cv. XIE 37</strain>
        <tissue evidence="12">Leaf</tissue>
    </source>
</reference>
<gene>
    <name evidence="12" type="ORF">HS088_TW03G00237</name>
</gene>
<protein>
    <recommendedName>
        <fullName evidence="11">DDT domain-containing protein</fullName>
    </recommendedName>
</protein>
<evidence type="ECO:0000313" key="13">
    <source>
        <dbReference type="Proteomes" id="UP000593562"/>
    </source>
</evidence>
<sequence>MEKRSRNNCPGVRLIGGRIYDSENGKTCHQCRQKTRDFSAQCKNQKGKKICSINFCHKCLLNRYGEKAADVALLERWSCPKCKDICNCSFCMKARGHKPTGILAHTAKEHGFCSVSEMLKVNGPEIPETQTSSNKETVVVLPIKRGKENSFDGNSGTNVDSPEKFAITDESRSDKTKRRGLKEISNSSVDDNGALKKSRAKKPKICEDVNKKKVKTSEKDGCELKEKKKSEKQILKAASFDPCTVLGDASYEDASLIEGIRSDNEEAKQKAAIESCHFKMSAEEFQNEKFDAKIQLPQGSRLTIVEDVLLPHEDVGHALQFLEFCSSFGKVLNLKKGNTGIVIKEIALGQSGRRSYYSIVPWIHIRLLSLILEDRGEKSKSLNSTKGKHPWVQALGKLVSHYPYMSSEFSPDCFDGGIDGYGKLTITRRFKLLNFLCDEALSTKCLRRVIDDQNSKFLLGEKEAKEKVSVAKEKKKGLKQKMHDELAKVIMAKNGASLSISEHEALVSQIKSKAAEAHMEMLEAKGMAQKMGQRSDAVRTEPILSDANGSVLWKLRCYSGEPNVLLQDMGTLDSDAHDEKWFSYDDQKEEIEKCISSLKRKRVLGRGRCLAA</sequence>
<evidence type="ECO:0000256" key="10">
    <source>
        <dbReference type="SAM" id="MobiDB-lite"/>
    </source>
</evidence>
<evidence type="ECO:0000256" key="8">
    <source>
        <dbReference type="ARBA" id="ARBA00023163"/>
    </source>
</evidence>
<dbReference type="GO" id="GO:0005634">
    <property type="term" value="C:nucleus"/>
    <property type="evidence" value="ECO:0007669"/>
    <property type="project" value="UniProtKB-SubCell"/>
</dbReference>
<feature type="compositionally biased region" description="Polar residues" evidence="10">
    <location>
        <begin position="151"/>
        <end position="160"/>
    </location>
</feature>
<keyword evidence="13" id="KW-1185">Reference proteome</keyword>
<evidence type="ECO:0000256" key="2">
    <source>
        <dbReference type="ARBA" id="ARBA00004496"/>
    </source>
</evidence>
<dbReference type="PANTHER" id="PTHR31169:SF8">
    <property type="entry name" value="ZINC-FINGER DOMAIN OF MONOAMINE-OXIDASE A REPRESSOR R1 PROTEIN"/>
    <property type="match status" value="1"/>
</dbReference>
<dbReference type="InterPro" id="IPR028942">
    <property type="entry name" value="WHIM1_dom"/>
</dbReference>
<dbReference type="Proteomes" id="UP000593562">
    <property type="component" value="Unassembled WGS sequence"/>
</dbReference>
<feature type="compositionally biased region" description="Basic and acidic residues" evidence="10">
    <location>
        <begin position="161"/>
        <end position="174"/>
    </location>
</feature>
<evidence type="ECO:0000256" key="6">
    <source>
        <dbReference type="ARBA" id="ARBA00022843"/>
    </source>
</evidence>
<comment type="caution">
    <text evidence="12">The sequence shown here is derived from an EMBL/GenBank/DDBJ whole genome shotgun (WGS) entry which is preliminary data.</text>
</comment>
<evidence type="ECO:0000256" key="9">
    <source>
        <dbReference type="ARBA" id="ARBA00023242"/>
    </source>
</evidence>
<dbReference type="PROSITE" id="PS50827">
    <property type="entry name" value="DDT"/>
    <property type="match status" value="1"/>
</dbReference>
<keyword evidence="9" id="KW-0539">Nucleus</keyword>
<feature type="domain" description="DDT" evidence="11">
    <location>
        <begin position="312"/>
        <end position="377"/>
    </location>
</feature>
<dbReference type="FunCoup" id="A0A7J7DU71">
    <property type="interactions" value="1321"/>
</dbReference>
<dbReference type="Pfam" id="PF10497">
    <property type="entry name" value="zf-4CXXC_R1"/>
    <property type="match status" value="1"/>
</dbReference>
<comment type="subcellular location">
    <subcellularLocation>
        <location evidence="2">Cytoplasm</location>
    </subcellularLocation>
    <subcellularLocation>
        <location evidence="1">Nucleus</location>
    </subcellularLocation>
</comment>
<dbReference type="AlphaFoldDB" id="A0A7J7DU71"/>
<name>A0A7J7DU71_TRIWF</name>
<evidence type="ECO:0000256" key="1">
    <source>
        <dbReference type="ARBA" id="ARBA00004123"/>
    </source>
</evidence>
<keyword evidence="8" id="KW-0804">Transcription</keyword>
<evidence type="ECO:0000256" key="5">
    <source>
        <dbReference type="ARBA" id="ARBA00022553"/>
    </source>
</evidence>
<organism evidence="12 13">
    <name type="scientific">Tripterygium wilfordii</name>
    <name type="common">Thunder God vine</name>
    <dbReference type="NCBI Taxonomy" id="458696"/>
    <lineage>
        <taxon>Eukaryota</taxon>
        <taxon>Viridiplantae</taxon>
        <taxon>Streptophyta</taxon>
        <taxon>Embryophyta</taxon>
        <taxon>Tracheophyta</taxon>
        <taxon>Spermatophyta</taxon>
        <taxon>Magnoliopsida</taxon>
        <taxon>eudicotyledons</taxon>
        <taxon>Gunneridae</taxon>
        <taxon>Pentapetalae</taxon>
        <taxon>rosids</taxon>
        <taxon>fabids</taxon>
        <taxon>Celastrales</taxon>
        <taxon>Celastraceae</taxon>
        <taxon>Tripterygium</taxon>
    </lineage>
</organism>
<keyword evidence="3" id="KW-0963">Cytoplasm</keyword>
<keyword evidence="5" id="KW-0597">Phosphoprotein</keyword>
<dbReference type="GO" id="GO:0005737">
    <property type="term" value="C:cytoplasm"/>
    <property type="evidence" value="ECO:0007669"/>
    <property type="project" value="UniProtKB-SubCell"/>
</dbReference>
<dbReference type="InterPro" id="IPR018866">
    <property type="entry name" value="Znf-4CXXC_R1"/>
</dbReference>
<keyword evidence="7" id="KW-0805">Transcription regulation</keyword>
<proteinExistence type="predicted"/>
<evidence type="ECO:0000259" key="11">
    <source>
        <dbReference type="PROSITE" id="PS50827"/>
    </source>
</evidence>
<evidence type="ECO:0000256" key="3">
    <source>
        <dbReference type="ARBA" id="ARBA00022490"/>
    </source>
</evidence>
<dbReference type="EMBL" id="JAAARO010000003">
    <property type="protein sequence ID" value="KAF5749910.1"/>
    <property type="molecule type" value="Genomic_DNA"/>
</dbReference>
<keyword evidence="4" id="KW-1017">Isopeptide bond</keyword>
<dbReference type="InterPro" id="IPR018501">
    <property type="entry name" value="DDT_dom"/>
</dbReference>
<dbReference type="InterPro" id="IPR040221">
    <property type="entry name" value="CDCA7/CDA7L"/>
</dbReference>
<dbReference type="Pfam" id="PF15612">
    <property type="entry name" value="WHIM1"/>
    <property type="match status" value="1"/>
</dbReference>
<dbReference type="PANTHER" id="PTHR31169">
    <property type="entry name" value="OS05G0300700 PROTEIN"/>
    <property type="match status" value="1"/>
</dbReference>
<evidence type="ECO:0000256" key="7">
    <source>
        <dbReference type="ARBA" id="ARBA00023015"/>
    </source>
</evidence>
<evidence type="ECO:0000256" key="4">
    <source>
        <dbReference type="ARBA" id="ARBA00022499"/>
    </source>
</evidence>
<feature type="region of interest" description="Disordered" evidence="10">
    <location>
        <begin position="149"/>
        <end position="201"/>
    </location>
</feature>
<dbReference type="SMART" id="SM00571">
    <property type="entry name" value="DDT"/>
    <property type="match status" value="1"/>
</dbReference>
<accession>A0A7J7DU71</accession>
<dbReference type="InParanoid" id="A0A7J7DU71"/>
<keyword evidence="6" id="KW-0832">Ubl conjugation</keyword>
<evidence type="ECO:0000313" key="12">
    <source>
        <dbReference type="EMBL" id="KAF5749910.1"/>
    </source>
</evidence>